<sequence length="186" mass="20723">MPSVDQSSWDSAVRHLYADAYAYIATGPRRHEDWTLDVLTVMARTPDPRGWAVVDDAAEDPEREGFPTYPFAVHPAEYVAQRLKEIDRDSAENLLLAITEGGCTLSNLQYFAESPDELRAMARTILARYGDEATYHTNVSKRGSAPGTLDFTLEAFGYNPLGVYMEDCGLVVVSTTEVGLFWNFTD</sequence>
<evidence type="ECO:0000313" key="2">
    <source>
        <dbReference type="Proteomes" id="UP001501371"/>
    </source>
</evidence>
<dbReference type="Proteomes" id="UP001501371">
    <property type="component" value="Unassembled WGS sequence"/>
</dbReference>
<evidence type="ECO:0000313" key="1">
    <source>
        <dbReference type="EMBL" id="GAA1179149.1"/>
    </source>
</evidence>
<keyword evidence="2" id="KW-1185">Reference proteome</keyword>
<proteinExistence type="predicted"/>
<dbReference type="EMBL" id="BAAAKV010000036">
    <property type="protein sequence ID" value="GAA1179149.1"/>
    <property type="molecule type" value="Genomic_DNA"/>
</dbReference>
<comment type="caution">
    <text evidence="1">The sequence shown here is derived from an EMBL/GenBank/DDBJ whole genome shotgun (WGS) entry which is preliminary data.</text>
</comment>
<dbReference type="RefSeq" id="WP_344278488.1">
    <property type="nucleotide sequence ID" value="NZ_BAAAKV010000036.1"/>
</dbReference>
<name>A0ABN1V0W9_9ACTN</name>
<gene>
    <name evidence="1" type="ORF">GCM10009654_40510</name>
</gene>
<protein>
    <submittedName>
        <fullName evidence="1">Uncharacterized protein</fullName>
    </submittedName>
</protein>
<accession>A0ABN1V0W9</accession>
<organism evidence="1 2">
    <name type="scientific">Streptomyces hebeiensis</name>
    <dbReference type="NCBI Taxonomy" id="229486"/>
    <lineage>
        <taxon>Bacteria</taxon>
        <taxon>Bacillati</taxon>
        <taxon>Actinomycetota</taxon>
        <taxon>Actinomycetes</taxon>
        <taxon>Kitasatosporales</taxon>
        <taxon>Streptomycetaceae</taxon>
        <taxon>Streptomyces</taxon>
    </lineage>
</organism>
<reference evidence="1 2" key="1">
    <citation type="journal article" date="2019" name="Int. J. Syst. Evol. Microbiol.">
        <title>The Global Catalogue of Microorganisms (GCM) 10K type strain sequencing project: providing services to taxonomists for standard genome sequencing and annotation.</title>
        <authorList>
            <consortium name="The Broad Institute Genomics Platform"/>
            <consortium name="The Broad Institute Genome Sequencing Center for Infectious Disease"/>
            <person name="Wu L."/>
            <person name="Ma J."/>
        </authorList>
    </citation>
    <scope>NUCLEOTIDE SEQUENCE [LARGE SCALE GENOMIC DNA]</scope>
    <source>
        <strain evidence="1 2">JCM 12696</strain>
    </source>
</reference>